<evidence type="ECO:0000256" key="6">
    <source>
        <dbReference type="ARBA" id="ARBA00022847"/>
    </source>
</evidence>
<dbReference type="Gene3D" id="1.20.1730.10">
    <property type="entry name" value="Sodium/glucose cotransporter"/>
    <property type="match status" value="1"/>
</dbReference>
<feature type="transmembrane region" description="Helical" evidence="10">
    <location>
        <begin position="6"/>
        <end position="24"/>
    </location>
</feature>
<keyword evidence="6" id="KW-0769">Symport</keyword>
<dbReference type="InterPro" id="IPR038377">
    <property type="entry name" value="Na/Glc_symporter_sf"/>
</dbReference>
<dbReference type="Proteomes" id="UP001281447">
    <property type="component" value="Unassembled WGS sequence"/>
</dbReference>
<evidence type="ECO:0000256" key="10">
    <source>
        <dbReference type="SAM" id="Phobius"/>
    </source>
</evidence>
<keyword evidence="8 10" id="KW-0472">Membrane</keyword>
<comment type="subcellular location">
    <subcellularLocation>
        <location evidence="1">Cell membrane</location>
        <topology evidence="1">Multi-pass membrane protein</topology>
    </subcellularLocation>
</comment>
<dbReference type="PANTHER" id="PTHR48086">
    <property type="entry name" value="SODIUM/PROLINE SYMPORTER-RELATED"/>
    <property type="match status" value="1"/>
</dbReference>
<sequence length="114" mass="12625">MNLTYFLFFICIIVCTMIITYWAAKRSNTTNHFYTAAGSLSGVQNGMAIAGDFISAASFLGIVGAIALHGYDGFFILYRFSRLVFNSDVFYCGACPSLGKIFIGRCSLFAFFRE</sequence>
<dbReference type="InterPro" id="IPR001734">
    <property type="entry name" value="Na/solute_symporter"/>
</dbReference>
<dbReference type="InterPro" id="IPR050277">
    <property type="entry name" value="Sodium:Solute_Symporter"/>
</dbReference>
<feature type="transmembrane region" description="Helical" evidence="10">
    <location>
        <begin position="45"/>
        <end position="68"/>
    </location>
</feature>
<gene>
    <name evidence="11" type="ORF">RWE15_17495</name>
</gene>
<reference evidence="11 12" key="1">
    <citation type="submission" date="2023-10" db="EMBL/GenBank/DDBJ databases">
        <title>Virgibacillus halophilus 5B73C genome.</title>
        <authorList>
            <person name="Miliotis G."/>
            <person name="Sengupta P."/>
            <person name="Hameed A."/>
            <person name="Chuvochina M."/>
            <person name="Mcdonagh F."/>
            <person name="Simpson A.C."/>
            <person name="Singh N.K."/>
            <person name="Rekha P.D."/>
            <person name="Raman K."/>
            <person name="Hugenholtz P."/>
            <person name="Venkateswaran K."/>
        </authorList>
    </citation>
    <scope>NUCLEOTIDE SEQUENCE [LARGE SCALE GENOMIC DNA]</scope>
    <source>
        <strain evidence="11 12">5B73C</strain>
    </source>
</reference>
<evidence type="ECO:0000313" key="11">
    <source>
        <dbReference type="EMBL" id="MDY0395851.1"/>
    </source>
</evidence>
<keyword evidence="12" id="KW-1185">Reference proteome</keyword>
<organism evidence="11 12">
    <name type="scientific">Tigheibacillus halophilus</name>
    <dbReference type="NCBI Taxonomy" id="361280"/>
    <lineage>
        <taxon>Bacteria</taxon>
        <taxon>Bacillati</taxon>
        <taxon>Bacillota</taxon>
        <taxon>Bacilli</taxon>
        <taxon>Bacillales</taxon>
        <taxon>Bacillaceae</taxon>
        <taxon>Tigheibacillus</taxon>
    </lineage>
</organism>
<dbReference type="PANTHER" id="PTHR48086:SF6">
    <property type="entry name" value="CATION_ACETATE SYMPORTER ACTP"/>
    <property type="match status" value="1"/>
</dbReference>
<evidence type="ECO:0000256" key="7">
    <source>
        <dbReference type="ARBA" id="ARBA00022989"/>
    </source>
</evidence>
<dbReference type="Pfam" id="PF00474">
    <property type="entry name" value="SSF"/>
    <property type="match status" value="1"/>
</dbReference>
<evidence type="ECO:0000256" key="2">
    <source>
        <dbReference type="ARBA" id="ARBA00006434"/>
    </source>
</evidence>
<evidence type="ECO:0000256" key="9">
    <source>
        <dbReference type="RuleBase" id="RU362091"/>
    </source>
</evidence>
<comment type="caution">
    <text evidence="11">The sequence shown here is derived from an EMBL/GenBank/DDBJ whole genome shotgun (WGS) entry which is preliminary data.</text>
</comment>
<accession>A0ABU5C957</accession>
<name>A0ABU5C957_9BACI</name>
<keyword evidence="4" id="KW-1003">Cell membrane</keyword>
<keyword evidence="5 10" id="KW-0812">Transmembrane</keyword>
<evidence type="ECO:0000256" key="1">
    <source>
        <dbReference type="ARBA" id="ARBA00004651"/>
    </source>
</evidence>
<comment type="similarity">
    <text evidence="2 9">Belongs to the sodium:solute symporter (SSF) (TC 2.A.21) family.</text>
</comment>
<evidence type="ECO:0000256" key="3">
    <source>
        <dbReference type="ARBA" id="ARBA00022448"/>
    </source>
</evidence>
<dbReference type="EMBL" id="JAWDIP010000004">
    <property type="protein sequence ID" value="MDY0395851.1"/>
    <property type="molecule type" value="Genomic_DNA"/>
</dbReference>
<evidence type="ECO:0000256" key="8">
    <source>
        <dbReference type="ARBA" id="ARBA00023136"/>
    </source>
</evidence>
<protein>
    <recommendedName>
        <fullName evidence="13">Cation/acetate symporter</fullName>
    </recommendedName>
</protein>
<dbReference type="PROSITE" id="PS50283">
    <property type="entry name" value="NA_SOLUT_SYMP_3"/>
    <property type="match status" value="1"/>
</dbReference>
<keyword evidence="3" id="KW-0813">Transport</keyword>
<evidence type="ECO:0000256" key="5">
    <source>
        <dbReference type="ARBA" id="ARBA00022692"/>
    </source>
</evidence>
<keyword evidence="7 10" id="KW-1133">Transmembrane helix</keyword>
<evidence type="ECO:0000313" key="12">
    <source>
        <dbReference type="Proteomes" id="UP001281447"/>
    </source>
</evidence>
<evidence type="ECO:0000256" key="4">
    <source>
        <dbReference type="ARBA" id="ARBA00022475"/>
    </source>
</evidence>
<evidence type="ECO:0008006" key="13">
    <source>
        <dbReference type="Google" id="ProtNLM"/>
    </source>
</evidence>
<proteinExistence type="inferred from homology"/>